<keyword evidence="11" id="KW-1185">Reference proteome</keyword>
<protein>
    <recommendedName>
        <fullName evidence="8">Riboflavin transporter</fullName>
    </recommendedName>
</protein>
<evidence type="ECO:0000313" key="11">
    <source>
        <dbReference type="Proteomes" id="UP000596929"/>
    </source>
</evidence>
<dbReference type="RefSeq" id="WP_186860582.1">
    <property type="nucleotide sequence ID" value="NZ_JACOOO010000035.1"/>
</dbReference>
<evidence type="ECO:0000256" key="1">
    <source>
        <dbReference type="ARBA" id="ARBA00004651"/>
    </source>
</evidence>
<name>A0ABR7DFG0_9CLOT</name>
<dbReference type="PIRSF" id="PIRSF037778">
    <property type="entry name" value="UCP037778_transp_RibU"/>
    <property type="match status" value="1"/>
</dbReference>
<comment type="subcellular location">
    <subcellularLocation>
        <location evidence="1">Cell membrane</location>
        <topology evidence="1">Multi-pass membrane protein</topology>
    </subcellularLocation>
</comment>
<reference evidence="10 11" key="1">
    <citation type="submission" date="2020-08" db="EMBL/GenBank/DDBJ databases">
        <title>Genome public.</title>
        <authorList>
            <person name="Liu C."/>
            <person name="Sun Q."/>
        </authorList>
    </citation>
    <scope>NUCLEOTIDE SEQUENCE [LARGE SCALE GENOMIC DNA]</scope>
    <source>
        <strain evidence="10 11">NSJ-6</strain>
    </source>
</reference>
<comment type="function">
    <text evidence="8">Probably a riboflavin-binding protein that interacts with the energy-coupling factor (ECF) ABC-transporter complex.</text>
</comment>
<keyword evidence="7 8" id="KW-0472">Membrane</keyword>
<evidence type="ECO:0000256" key="4">
    <source>
        <dbReference type="ARBA" id="ARBA00022475"/>
    </source>
</evidence>
<comment type="caution">
    <text evidence="10">The sequence shown here is derived from an EMBL/GenBank/DDBJ whole genome shotgun (WGS) entry which is preliminary data.</text>
</comment>
<feature type="transmembrane region" description="Helical" evidence="9">
    <location>
        <begin position="79"/>
        <end position="99"/>
    </location>
</feature>
<dbReference type="PANTHER" id="PTHR38438:SF1">
    <property type="entry name" value="RIBOFLAVIN TRANSPORTER RIBU"/>
    <property type="match status" value="1"/>
</dbReference>
<evidence type="ECO:0000256" key="6">
    <source>
        <dbReference type="ARBA" id="ARBA00022989"/>
    </source>
</evidence>
<evidence type="ECO:0000256" key="3">
    <source>
        <dbReference type="ARBA" id="ARBA00022448"/>
    </source>
</evidence>
<dbReference type="Proteomes" id="UP000596929">
    <property type="component" value="Unassembled WGS sequence"/>
</dbReference>
<comment type="similarity">
    <text evidence="2 8">Belongs to the prokaryotic riboflavin transporter (P-RFT) (TC 2.A.87) family.</text>
</comment>
<gene>
    <name evidence="10" type="ORF">H8S20_14815</name>
</gene>
<keyword evidence="6 9" id="KW-1133">Transmembrane helix</keyword>
<keyword evidence="4 8" id="KW-1003">Cell membrane</keyword>
<feature type="transmembrane region" description="Helical" evidence="9">
    <location>
        <begin position="111"/>
        <end position="134"/>
    </location>
</feature>
<keyword evidence="3 8" id="KW-0813">Transport</keyword>
<proteinExistence type="inferred from homology"/>
<accession>A0ABR7DFG0</accession>
<evidence type="ECO:0000256" key="5">
    <source>
        <dbReference type="ARBA" id="ARBA00022692"/>
    </source>
</evidence>
<evidence type="ECO:0000256" key="8">
    <source>
        <dbReference type="PIRNR" id="PIRNR037778"/>
    </source>
</evidence>
<sequence>MNNSNKNVNKMIKISLLVAIAVVLMYFDFPIIPLFPWLKIDLSEVPALMGGFAYGPVAGGAIVILKVLLRFLIKGTETGFIGELANIIVGLALVVPAAWIYNRNKSKKTAIIGMIIGGIVMELLGIVANVYFLLPAYGMQMAPAELSQYVIVGLLPFNGLKALIVGIITYLLYKKVSVAIFKVDSKFNDSKNQIA</sequence>
<organism evidence="10 11">
    <name type="scientific">Clostridium hominis</name>
    <dbReference type="NCBI Taxonomy" id="2763036"/>
    <lineage>
        <taxon>Bacteria</taxon>
        <taxon>Bacillati</taxon>
        <taxon>Bacillota</taxon>
        <taxon>Clostridia</taxon>
        <taxon>Eubacteriales</taxon>
        <taxon>Clostridiaceae</taxon>
        <taxon>Clostridium</taxon>
    </lineage>
</organism>
<feature type="transmembrane region" description="Helical" evidence="9">
    <location>
        <begin position="12"/>
        <end position="35"/>
    </location>
</feature>
<evidence type="ECO:0000256" key="2">
    <source>
        <dbReference type="ARBA" id="ARBA00005540"/>
    </source>
</evidence>
<feature type="transmembrane region" description="Helical" evidence="9">
    <location>
        <begin position="146"/>
        <end position="173"/>
    </location>
</feature>
<feature type="transmembrane region" description="Helical" evidence="9">
    <location>
        <begin position="47"/>
        <end position="73"/>
    </location>
</feature>
<dbReference type="EMBL" id="JACOOO010000035">
    <property type="protein sequence ID" value="MBC5630139.1"/>
    <property type="molecule type" value="Genomic_DNA"/>
</dbReference>
<dbReference type="InterPro" id="IPR024529">
    <property type="entry name" value="ECF_trnsprt_substrate-spec"/>
</dbReference>
<dbReference type="Pfam" id="PF12822">
    <property type="entry name" value="ECF_trnsprt"/>
    <property type="match status" value="1"/>
</dbReference>
<dbReference type="Gene3D" id="1.10.1760.20">
    <property type="match status" value="1"/>
</dbReference>
<evidence type="ECO:0000256" key="9">
    <source>
        <dbReference type="SAM" id="Phobius"/>
    </source>
</evidence>
<dbReference type="InterPro" id="IPR025720">
    <property type="entry name" value="RibU"/>
</dbReference>
<evidence type="ECO:0000256" key="7">
    <source>
        <dbReference type="ARBA" id="ARBA00023136"/>
    </source>
</evidence>
<dbReference type="PANTHER" id="PTHR38438">
    <property type="entry name" value="RIBOFLAVIN TRANSPORTER RIBU"/>
    <property type="match status" value="1"/>
</dbReference>
<evidence type="ECO:0000313" key="10">
    <source>
        <dbReference type="EMBL" id="MBC5630139.1"/>
    </source>
</evidence>
<keyword evidence="5 9" id="KW-0812">Transmembrane</keyword>